<feature type="domain" description="Protein kinase" evidence="26">
    <location>
        <begin position="627"/>
        <end position="882"/>
    </location>
</feature>
<keyword evidence="19" id="KW-0804">Transcription</keyword>
<evidence type="ECO:0000259" key="27">
    <source>
        <dbReference type="PROSITE" id="PS51285"/>
    </source>
</evidence>
<organism evidence="29 30">
    <name type="scientific">Callorhinchus milii</name>
    <name type="common">Ghost shark</name>
    <dbReference type="NCBI Taxonomy" id="7868"/>
    <lineage>
        <taxon>Eukaryota</taxon>
        <taxon>Metazoa</taxon>
        <taxon>Chordata</taxon>
        <taxon>Craniata</taxon>
        <taxon>Vertebrata</taxon>
        <taxon>Chondrichthyes</taxon>
        <taxon>Holocephali</taxon>
        <taxon>Chimaeriformes</taxon>
        <taxon>Callorhinchidae</taxon>
        <taxon>Callorhinchus</taxon>
    </lineage>
</organism>
<evidence type="ECO:0000256" key="23">
    <source>
        <dbReference type="SAM" id="Coils"/>
    </source>
</evidence>
<evidence type="ECO:0000256" key="15">
    <source>
        <dbReference type="ARBA" id="ARBA00022840"/>
    </source>
</evidence>
<reference evidence="29" key="4">
    <citation type="submission" date="2025-08" db="UniProtKB">
        <authorList>
            <consortium name="Ensembl"/>
        </authorList>
    </citation>
    <scope>IDENTIFICATION</scope>
</reference>
<dbReference type="GO" id="GO:0031267">
    <property type="term" value="F:small GTPase binding"/>
    <property type="evidence" value="ECO:0007669"/>
    <property type="project" value="InterPro"/>
</dbReference>
<dbReference type="AlphaFoldDB" id="A0A4W3I7J6"/>
<keyword evidence="18" id="KW-0472">Membrane</keyword>
<dbReference type="GO" id="GO:0005524">
    <property type="term" value="F:ATP binding"/>
    <property type="evidence" value="ECO:0007669"/>
    <property type="project" value="UniProtKB-UniRule"/>
</dbReference>
<evidence type="ECO:0000256" key="12">
    <source>
        <dbReference type="ARBA" id="ARBA00022737"/>
    </source>
</evidence>
<evidence type="ECO:0000256" key="2">
    <source>
        <dbReference type="ARBA" id="ARBA00004214"/>
    </source>
</evidence>
<dbReference type="SMART" id="SM00133">
    <property type="entry name" value="S_TK_X"/>
    <property type="match status" value="1"/>
</dbReference>
<evidence type="ECO:0000256" key="19">
    <source>
        <dbReference type="ARBA" id="ARBA00023163"/>
    </source>
</evidence>
<dbReference type="FunFam" id="1.10.287.160:FF:000003">
    <property type="entry name" value="Putative serine/threonine-protein kinase N2"/>
    <property type="match status" value="1"/>
</dbReference>
<dbReference type="CDD" id="cd05589">
    <property type="entry name" value="STKc_PKN"/>
    <property type="match status" value="1"/>
</dbReference>
<dbReference type="InterPro" id="IPR017441">
    <property type="entry name" value="Protein_kinase_ATP_BS"/>
</dbReference>
<evidence type="ECO:0000256" key="20">
    <source>
        <dbReference type="ARBA" id="ARBA00023242"/>
    </source>
</evidence>
<reference evidence="30" key="3">
    <citation type="journal article" date="2014" name="Nature">
        <title>Elephant shark genome provides unique insights into gnathostome evolution.</title>
        <authorList>
            <consortium name="International Elephant Shark Genome Sequencing Consortium"/>
            <person name="Venkatesh B."/>
            <person name="Lee A.P."/>
            <person name="Ravi V."/>
            <person name="Maurya A.K."/>
            <person name="Lian M.M."/>
            <person name="Swann J.B."/>
            <person name="Ohta Y."/>
            <person name="Flajnik M.F."/>
            <person name="Sutoh Y."/>
            <person name="Kasahara M."/>
            <person name="Hoon S."/>
            <person name="Gangu V."/>
            <person name="Roy S.W."/>
            <person name="Irimia M."/>
            <person name="Korzh V."/>
            <person name="Kondrychyn I."/>
            <person name="Lim Z.W."/>
            <person name="Tay B.H."/>
            <person name="Tohari S."/>
            <person name="Kong K.W."/>
            <person name="Ho S."/>
            <person name="Lorente-Galdos B."/>
            <person name="Quilez J."/>
            <person name="Marques-Bonet T."/>
            <person name="Raney B.J."/>
            <person name="Ingham P.W."/>
            <person name="Tay A."/>
            <person name="Hillier L.W."/>
            <person name="Minx P."/>
            <person name="Boehm T."/>
            <person name="Wilson R.K."/>
            <person name="Brenner S."/>
            <person name="Warren W.C."/>
        </authorList>
    </citation>
    <scope>NUCLEOTIDE SEQUENCE [LARGE SCALE GENOMIC DNA]</scope>
</reference>
<feature type="binding site" evidence="22">
    <location>
        <position position="656"/>
    </location>
    <ligand>
        <name>ATP</name>
        <dbReference type="ChEBI" id="CHEBI:30616"/>
    </ligand>
</feature>
<name>A0A4W3I7J6_CALMI</name>
<dbReference type="InterPro" id="IPR000719">
    <property type="entry name" value="Prot_kinase_dom"/>
</dbReference>
<evidence type="ECO:0000259" key="28">
    <source>
        <dbReference type="PROSITE" id="PS51860"/>
    </source>
</evidence>
<reference evidence="30" key="1">
    <citation type="journal article" date="2006" name="Science">
        <title>Ancient noncoding elements conserved in the human genome.</title>
        <authorList>
            <person name="Venkatesh B."/>
            <person name="Kirkness E.F."/>
            <person name="Loh Y.H."/>
            <person name="Halpern A.L."/>
            <person name="Lee A.P."/>
            <person name="Johnson J."/>
            <person name="Dandona N."/>
            <person name="Viswanathan L.D."/>
            <person name="Tay A."/>
            <person name="Venter J.C."/>
            <person name="Strausberg R.L."/>
            <person name="Brenner S."/>
        </authorList>
    </citation>
    <scope>NUCLEOTIDE SEQUENCE [LARGE SCALE GENOMIC DNA]</scope>
</reference>
<reference evidence="29" key="5">
    <citation type="submission" date="2025-09" db="UniProtKB">
        <authorList>
            <consortium name="Ensembl"/>
        </authorList>
    </citation>
    <scope>IDENTIFICATION</scope>
</reference>
<sequence length="929" mass="104985">AQNLDLSDTTVQQKLDEIKDQIKREIRKELKIKEGAENLKKVTTDKKNLAYVENMLKKSNKKLDELHQELQELNAHIVVKDPELADCPKTPDTPNHESTENSRIAALKKQLDIELKVKLGAENMIQMYSNGSSKDRKLLAAAQQMLQDSKTKIQVIRMQVLKSTQTSETAFENSDGIVTKPGISPLELRAEELRHHFRIEYAVAEGAKNVMRLLGSGKVPDKKALSEAQARFNESSQKLDLLKYSLEQRLNELPKNHPKSSIIKDELSMVSSPALSPRQSAIYPQNPYSTLSKPAALTGSLEVRLMGCQNLLETVPGRSKNTFVPLPGWSPNETRSSFISRTSKSRGGNSRYPVKTEDLSNEIGAVLKLDNTVVGQTAWKPVSNQSWDQKFTLELDRSRELEISIYWRDWRSLCAVKFLRLEDFLDNQRHGMCLYLEPHGTLFAEVTFYNPVIERRPKLQRQKKIFPKQQGKTFLRAPQMNINIATWGRLMRRAVPTVNSSGTFSPPASIPAAVPVDVAHSENTESTGDLPVAKLEFDPEPPPAPPRASSLGENGGTTSDIRISDQHVQDALSTFDFLIDRNSIVPKVENNVISTSDVLHSDLDFRTISQADNQRTQQRFQFSLKDFRCAAVLGRGHFGKVLLSEYKVTGEMFAIKALKKGDIVARDEVDSLMCEKRIFETVNSVRHPFLVNLFACFQTKDHVCFVMEYAPGGDLMMHIHADVFSEPRAVPLQDFLFYAACVVLGLQYLHEHKIANIKSANLVVFILGMGFGDRTSTFCGTPEFLAPEVLTETSYTRAVDWWGLGVLIYEMLVGESPFPGDDEEEVFDSIVNDEVRYPRFLSTDAISIMRRVCFHFLGGGEKHIEWNSLLSKKVKPPFQPIIQGREDVSNFDEEFTSEAPILTPPREPRILIEEEQDMFKDFDYIADWC</sequence>
<feature type="domain" description="REM-1" evidence="28">
    <location>
        <begin position="90"/>
        <end position="169"/>
    </location>
</feature>
<dbReference type="CDD" id="cd08687">
    <property type="entry name" value="C2_PKN-like"/>
    <property type="match status" value="1"/>
</dbReference>
<dbReference type="EC" id="2.7.11.13" evidence="7"/>
<dbReference type="Gene3D" id="1.10.287.160">
    <property type="entry name" value="HR1 repeat"/>
    <property type="match status" value="3"/>
</dbReference>
<keyword evidence="30" id="KW-1185">Reference proteome</keyword>
<evidence type="ECO:0000256" key="18">
    <source>
        <dbReference type="ARBA" id="ARBA00023136"/>
    </source>
</evidence>
<evidence type="ECO:0000256" key="22">
    <source>
        <dbReference type="PROSITE-ProRule" id="PRU10141"/>
    </source>
</evidence>
<dbReference type="GO" id="GO:0005737">
    <property type="term" value="C:cytoplasm"/>
    <property type="evidence" value="ECO:0007669"/>
    <property type="project" value="UniProtKB-SubCell"/>
</dbReference>
<evidence type="ECO:0000256" key="3">
    <source>
        <dbReference type="ARBA" id="ARBA00004370"/>
    </source>
</evidence>
<keyword evidence="17 21" id="KW-0175">Coiled coil</keyword>
<evidence type="ECO:0000256" key="16">
    <source>
        <dbReference type="ARBA" id="ARBA00023015"/>
    </source>
</evidence>
<evidence type="ECO:0000313" key="29">
    <source>
        <dbReference type="Ensembl" id="ENSCMIP00000016964.1"/>
    </source>
</evidence>
<evidence type="ECO:0000256" key="7">
    <source>
        <dbReference type="ARBA" id="ARBA00012429"/>
    </source>
</evidence>
<keyword evidence="8" id="KW-0963">Cytoplasm</keyword>
<dbReference type="GO" id="GO:0005634">
    <property type="term" value="C:nucleus"/>
    <property type="evidence" value="ECO:0007669"/>
    <property type="project" value="UniProtKB-SubCell"/>
</dbReference>
<dbReference type="InterPro" id="IPR011009">
    <property type="entry name" value="Kinase-like_dom_sf"/>
</dbReference>
<keyword evidence="16" id="KW-0805">Transcription regulation</keyword>
<dbReference type="Gene3D" id="1.10.510.10">
    <property type="entry name" value="Transferase(Phosphotransferase) domain 1"/>
    <property type="match status" value="1"/>
</dbReference>
<dbReference type="SUPFAM" id="SSF56112">
    <property type="entry name" value="Protein kinase-like (PK-like)"/>
    <property type="match status" value="1"/>
</dbReference>
<feature type="domain" description="AGC-kinase C-terminal" evidence="27">
    <location>
        <begin position="862"/>
        <end position="929"/>
    </location>
</feature>
<dbReference type="InterPro" id="IPR000008">
    <property type="entry name" value="C2_dom"/>
</dbReference>
<evidence type="ECO:0000256" key="1">
    <source>
        <dbReference type="ARBA" id="ARBA00004123"/>
    </source>
</evidence>
<keyword evidence="10" id="KW-0597">Phosphoprotein</keyword>
<keyword evidence="11" id="KW-0808">Transferase</keyword>
<evidence type="ECO:0000256" key="17">
    <source>
        <dbReference type="ARBA" id="ARBA00023054"/>
    </source>
</evidence>
<dbReference type="Pfam" id="PF02185">
    <property type="entry name" value="HR1"/>
    <property type="match status" value="3"/>
</dbReference>
<keyword evidence="15 22" id="KW-0067">ATP-binding</keyword>
<evidence type="ECO:0000256" key="9">
    <source>
        <dbReference type="ARBA" id="ARBA00022527"/>
    </source>
</evidence>
<feature type="domain" description="C2" evidence="25">
    <location>
        <begin position="282"/>
        <end position="443"/>
    </location>
</feature>
<dbReference type="CDD" id="cd11622">
    <property type="entry name" value="HR1_PKN_1"/>
    <property type="match status" value="1"/>
</dbReference>
<dbReference type="SUPFAM" id="SSF49562">
    <property type="entry name" value="C2 domain (Calcium/lipid-binding domain, CaLB)"/>
    <property type="match status" value="1"/>
</dbReference>
<dbReference type="GO" id="GO:0007165">
    <property type="term" value="P:signal transduction"/>
    <property type="evidence" value="ECO:0007669"/>
    <property type="project" value="InterPro"/>
</dbReference>
<dbReference type="InterPro" id="IPR011072">
    <property type="entry name" value="HR1_rho-bd"/>
</dbReference>
<dbReference type="Pfam" id="PF00069">
    <property type="entry name" value="Pkinase"/>
    <property type="match status" value="1"/>
</dbReference>
<dbReference type="GeneTree" id="ENSGT00940000154339"/>
<evidence type="ECO:0000256" key="5">
    <source>
        <dbReference type="ARBA" id="ARBA00004626"/>
    </source>
</evidence>
<evidence type="ECO:0000256" key="8">
    <source>
        <dbReference type="ARBA" id="ARBA00022490"/>
    </source>
</evidence>
<dbReference type="SUPFAM" id="SSF46585">
    <property type="entry name" value="HR1 repeat"/>
    <property type="match status" value="3"/>
</dbReference>
<dbReference type="InterPro" id="IPR037313">
    <property type="entry name" value="PKN_HR1_1"/>
</dbReference>
<feature type="domain" description="REM-1" evidence="28">
    <location>
        <begin position="3"/>
        <end position="79"/>
    </location>
</feature>
<evidence type="ECO:0000256" key="14">
    <source>
        <dbReference type="ARBA" id="ARBA00022777"/>
    </source>
</evidence>
<dbReference type="SMART" id="SM00742">
    <property type="entry name" value="Hr1"/>
    <property type="match status" value="3"/>
</dbReference>
<feature type="domain" description="REM-1" evidence="28">
    <location>
        <begin position="173"/>
        <end position="255"/>
    </location>
</feature>
<evidence type="ECO:0000256" key="24">
    <source>
        <dbReference type="SAM" id="MobiDB-lite"/>
    </source>
</evidence>
<dbReference type="PROSITE" id="PS51860">
    <property type="entry name" value="REM_1"/>
    <property type="match status" value="3"/>
</dbReference>
<comment type="similarity">
    <text evidence="6">Belongs to the protein kinase superfamily. AGC Ser/Thr protein kinase family. PKC subfamily.</text>
</comment>
<dbReference type="Pfam" id="PF00433">
    <property type="entry name" value="Pkinase_C"/>
    <property type="match status" value="1"/>
</dbReference>
<dbReference type="GO" id="GO:0004697">
    <property type="term" value="F:diacylglycerol-dependent serine/threonine kinase activity"/>
    <property type="evidence" value="ECO:0007669"/>
    <property type="project" value="UniProtKB-EC"/>
</dbReference>
<dbReference type="Gene3D" id="3.30.200.20">
    <property type="entry name" value="Phosphorylase Kinase, domain 1"/>
    <property type="match status" value="1"/>
</dbReference>
<dbReference type="Proteomes" id="UP000314986">
    <property type="component" value="Unassembled WGS sequence"/>
</dbReference>
<evidence type="ECO:0000256" key="21">
    <source>
        <dbReference type="PROSITE-ProRule" id="PRU01207"/>
    </source>
</evidence>
<keyword evidence="13 22" id="KW-0547">Nucleotide-binding</keyword>
<dbReference type="PROSITE" id="PS51285">
    <property type="entry name" value="AGC_KINASE_CTER"/>
    <property type="match status" value="1"/>
</dbReference>
<dbReference type="InterPro" id="IPR000961">
    <property type="entry name" value="AGC-kinase_C"/>
</dbReference>
<dbReference type="FunFam" id="3.30.200.20:FF:000058">
    <property type="entry name" value="Putative serine/threonine-protein kinase N2"/>
    <property type="match status" value="1"/>
</dbReference>
<keyword evidence="9" id="KW-0723">Serine/threonine-protein kinase</keyword>
<dbReference type="Ensembl" id="ENSCMIT00000017299.1">
    <property type="protein sequence ID" value="ENSCMIP00000016964.1"/>
    <property type="gene ID" value="ENSCMIG00000008067.1"/>
</dbReference>
<dbReference type="FunFam" id="1.10.287.160:FF:000002">
    <property type="entry name" value="Putative serine/threonine-protein kinase N2"/>
    <property type="match status" value="1"/>
</dbReference>
<protein>
    <recommendedName>
        <fullName evidence="7">protein kinase C</fullName>
        <ecNumber evidence="7">2.7.11.13</ecNumber>
    </recommendedName>
</protein>
<comment type="subcellular location">
    <subcellularLocation>
        <location evidence="5">Cleavage furrow</location>
    </subcellularLocation>
    <subcellularLocation>
        <location evidence="4">Cytoplasm</location>
    </subcellularLocation>
    <subcellularLocation>
        <location evidence="3">Membrane</location>
    </subcellularLocation>
    <subcellularLocation>
        <location evidence="2">Midbody</location>
    </subcellularLocation>
    <subcellularLocation>
        <location evidence="1">Nucleus</location>
    </subcellularLocation>
</comment>
<dbReference type="PANTHER" id="PTHR24351">
    <property type="entry name" value="RIBOSOMAL PROTEIN S6 KINASE"/>
    <property type="match status" value="1"/>
</dbReference>
<dbReference type="InterPro" id="IPR037784">
    <property type="entry name" value="C2_PKN"/>
</dbReference>
<accession>A0A4W3I7J6</accession>
<evidence type="ECO:0000259" key="25">
    <source>
        <dbReference type="PROSITE" id="PS50004"/>
    </source>
</evidence>
<feature type="coiled-coil region" evidence="23">
    <location>
        <begin position="19"/>
        <end position="76"/>
    </location>
</feature>
<dbReference type="InterPro" id="IPR035892">
    <property type="entry name" value="C2_domain_sf"/>
</dbReference>
<keyword evidence="14" id="KW-0418">Kinase</keyword>
<keyword evidence="12" id="KW-0677">Repeat</keyword>
<dbReference type="GO" id="GO:0030496">
    <property type="term" value="C:midbody"/>
    <property type="evidence" value="ECO:0007669"/>
    <property type="project" value="UniProtKB-SubCell"/>
</dbReference>
<reference evidence="30" key="2">
    <citation type="journal article" date="2007" name="PLoS Biol.">
        <title>Survey sequencing and comparative analysis of the elephant shark (Callorhinchus milii) genome.</title>
        <authorList>
            <person name="Venkatesh B."/>
            <person name="Kirkness E.F."/>
            <person name="Loh Y.H."/>
            <person name="Halpern A.L."/>
            <person name="Lee A.P."/>
            <person name="Johnson J."/>
            <person name="Dandona N."/>
            <person name="Viswanathan L.D."/>
            <person name="Tay A."/>
            <person name="Venter J.C."/>
            <person name="Strausberg R.L."/>
            <person name="Brenner S."/>
        </authorList>
    </citation>
    <scope>NUCLEOTIDE SEQUENCE [LARGE SCALE GENOMIC DNA]</scope>
</reference>
<dbReference type="GO" id="GO:0032154">
    <property type="term" value="C:cleavage furrow"/>
    <property type="evidence" value="ECO:0007669"/>
    <property type="project" value="UniProtKB-SubCell"/>
</dbReference>
<dbReference type="PROSITE" id="PS00107">
    <property type="entry name" value="PROTEIN_KINASE_ATP"/>
    <property type="match status" value="1"/>
</dbReference>
<dbReference type="SMART" id="SM00239">
    <property type="entry name" value="C2"/>
    <property type="match status" value="1"/>
</dbReference>
<evidence type="ECO:0000256" key="4">
    <source>
        <dbReference type="ARBA" id="ARBA00004496"/>
    </source>
</evidence>
<dbReference type="PROSITE" id="PS50004">
    <property type="entry name" value="C2"/>
    <property type="match status" value="1"/>
</dbReference>
<feature type="region of interest" description="Disordered" evidence="24">
    <location>
        <begin position="520"/>
        <end position="557"/>
    </location>
</feature>
<dbReference type="PROSITE" id="PS50011">
    <property type="entry name" value="PROTEIN_KINASE_DOM"/>
    <property type="match status" value="1"/>
</dbReference>
<dbReference type="InterPro" id="IPR036274">
    <property type="entry name" value="HR1_rpt_sf"/>
</dbReference>
<dbReference type="InterPro" id="IPR017892">
    <property type="entry name" value="Pkinase_C"/>
</dbReference>
<evidence type="ECO:0000259" key="26">
    <source>
        <dbReference type="PROSITE" id="PS50011"/>
    </source>
</evidence>
<evidence type="ECO:0000256" key="13">
    <source>
        <dbReference type="ARBA" id="ARBA00022741"/>
    </source>
</evidence>
<dbReference type="FunFam" id="1.10.287.160:FF:000001">
    <property type="entry name" value="Putative serine/threonine-protein kinase N2"/>
    <property type="match status" value="1"/>
</dbReference>
<proteinExistence type="inferred from homology"/>
<evidence type="ECO:0000256" key="10">
    <source>
        <dbReference type="ARBA" id="ARBA00022553"/>
    </source>
</evidence>
<evidence type="ECO:0000313" key="30">
    <source>
        <dbReference type="Proteomes" id="UP000314986"/>
    </source>
</evidence>
<keyword evidence="20" id="KW-0539">Nucleus</keyword>
<evidence type="ECO:0000256" key="11">
    <source>
        <dbReference type="ARBA" id="ARBA00022679"/>
    </source>
</evidence>
<evidence type="ECO:0000256" key="6">
    <source>
        <dbReference type="ARBA" id="ARBA00005490"/>
    </source>
</evidence>